<dbReference type="EMBL" id="LWDD02000022">
    <property type="protein sequence ID" value="KAE8265239.1"/>
    <property type="molecule type" value="Genomic_DNA"/>
</dbReference>
<organism evidence="2 3">
    <name type="scientific">Tilletia caries</name>
    <name type="common">wheat bunt fungus</name>
    <dbReference type="NCBI Taxonomy" id="13290"/>
    <lineage>
        <taxon>Eukaryota</taxon>
        <taxon>Fungi</taxon>
        <taxon>Dikarya</taxon>
        <taxon>Basidiomycota</taxon>
        <taxon>Ustilaginomycotina</taxon>
        <taxon>Exobasidiomycetes</taxon>
        <taxon>Tilletiales</taxon>
        <taxon>Tilletiaceae</taxon>
        <taxon>Tilletia</taxon>
    </lineage>
</organism>
<sequence length="642" mass="70468">MDHLDVGRPVTMTKHESSALEATTFGGVLILLGCVAETFTDDLQAFQARENHNSAIFLNDLDATSNLRCKQLDACMLALQPLNHGNSSLVSLLQGTVGQLFFQRLHFLTQEFRDSCQHAHLDCPPAFIIRALFHVITPGVQEGGYPREKTGAPARRFTGVGLDMGAELDSDFLLIQQFVLDHHYPIMNVALLGEVAMRLQERPVLCRDLGTLWIGLLQELSNRSNSSNMLADAQSGKLSAEDYVLAFAAASLDFTNIVEIGKVEGLCHDHTHLFDDDSSYGARNDGLREAAERRIFVLATNRALQALERLGTLTNKDPQHPACRIYACLKLQLGTLEGNLDHIQHSIERLHLLAAHNPSLPDPSKFETPLQLLIEAYWKHAEASISFIASAGSLRAKKERAVMCSGLHSIRKSLKLLRIVTTKDPTNIAMREKYGQILRSACTCWVLAGEFGDPPAGWRNEAIRVLSAAFEVFLALYTDASRIRNGTAKEDDASGFDGSTSGSAEGFDVAHSRGGIPKYTRDSATLSATEYMFESVRVGGVLIEVLEGAVCLDPTDCSINARFTDLAHFLSSPESSPDSTHHLAAGLTAIKTFRKLLASIKKIHSKLLLLAGRNPSFQDAVSNSAWIASQLLRRCHLERLHP</sequence>
<keyword evidence="4" id="KW-1185">Reference proteome</keyword>
<dbReference type="Proteomes" id="UP000077671">
    <property type="component" value="Unassembled WGS sequence"/>
</dbReference>
<comment type="caution">
    <text evidence="2">The sequence shown here is derived from an EMBL/GenBank/DDBJ whole genome shotgun (WGS) entry which is preliminary data.</text>
</comment>
<dbReference type="Proteomes" id="UP000836402">
    <property type="component" value="Unassembled WGS sequence"/>
</dbReference>
<dbReference type="EMBL" id="CAJHJG010004778">
    <property type="protein sequence ID" value="CAD6944395.1"/>
    <property type="molecule type" value="Genomic_DNA"/>
</dbReference>
<evidence type="ECO:0000313" key="2">
    <source>
        <dbReference type="EMBL" id="KAE8265239.1"/>
    </source>
</evidence>
<accession>A0A177VGC8</accession>
<evidence type="ECO:0000313" key="3">
    <source>
        <dbReference type="Proteomes" id="UP000077671"/>
    </source>
</evidence>
<gene>
    <name evidence="2" type="ORF">A4X03_0g400</name>
    <name evidence="1" type="ORF">JKIAZH3_G4649</name>
</gene>
<evidence type="ECO:0000313" key="4">
    <source>
        <dbReference type="Proteomes" id="UP000836402"/>
    </source>
</evidence>
<protein>
    <submittedName>
        <fullName evidence="2">Uncharacterized protein</fullName>
    </submittedName>
</protein>
<reference evidence="2" key="2">
    <citation type="journal article" date="2019" name="IMA Fungus">
        <title>Genome sequencing and comparison of five Tilletia species to identify candidate genes for the detection of regulated species infecting wheat.</title>
        <authorList>
            <person name="Nguyen H.D.T."/>
            <person name="Sultana T."/>
            <person name="Kesanakurti P."/>
            <person name="Hambleton S."/>
        </authorList>
    </citation>
    <scope>NUCLEOTIDE SEQUENCE</scope>
    <source>
        <strain evidence="2">DAOMC 238032</strain>
    </source>
</reference>
<reference evidence="1" key="3">
    <citation type="submission" date="2020-10" db="EMBL/GenBank/DDBJ databases">
        <authorList>
            <person name="Sedaghatjoo S."/>
        </authorList>
    </citation>
    <scope>NUCLEOTIDE SEQUENCE</scope>
    <source>
        <strain evidence="1">AZH3</strain>
    </source>
</reference>
<proteinExistence type="predicted"/>
<name>A0A177VGC8_9BASI</name>
<evidence type="ECO:0000313" key="1">
    <source>
        <dbReference type="EMBL" id="CAD6944395.1"/>
    </source>
</evidence>
<dbReference type="AlphaFoldDB" id="A0A177VGC8"/>
<reference evidence="2" key="1">
    <citation type="submission" date="2016-04" db="EMBL/GenBank/DDBJ databases">
        <authorList>
            <person name="Nguyen H.D."/>
            <person name="Kesanakurti P."/>
            <person name="Cullis J."/>
            <person name="Levesque C.A."/>
            <person name="Hambleton S."/>
        </authorList>
    </citation>
    <scope>NUCLEOTIDE SEQUENCE</scope>
    <source>
        <strain evidence="2">DAOMC 238032</strain>
    </source>
</reference>